<dbReference type="NCBIfam" id="TIGR04086">
    <property type="entry name" value="TIGR04086_membr"/>
    <property type="match status" value="1"/>
</dbReference>
<dbReference type="Pfam" id="PF12670">
    <property type="entry name" value="DUF3792"/>
    <property type="match status" value="1"/>
</dbReference>
<comment type="caution">
    <text evidence="2">The sequence shown here is derived from an EMBL/GenBank/DDBJ whole genome shotgun (WGS) entry which is preliminary data.</text>
</comment>
<evidence type="ECO:0000256" key="1">
    <source>
        <dbReference type="SAM" id="Phobius"/>
    </source>
</evidence>
<evidence type="ECO:0000313" key="3">
    <source>
        <dbReference type="Proteomes" id="UP000886757"/>
    </source>
</evidence>
<accession>A0A9D1ACJ0</accession>
<gene>
    <name evidence="2" type="ORF">IAB31_08725</name>
</gene>
<keyword evidence="1" id="KW-0472">Membrane</keyword>
<dbReference type="EMBL" id="DVGK01000100">
    <property type="protein sequence ID" value="HIR13991.1"/>
    <property type="molecule type" value="Genomic_DNA"/>
</dbReference>
<feature type="transmembrane region" description="Helical" evidence="1">
    <location>
        <begin position="74"/>
        <end position="94"/>
    </location>
</feature>
<organism evidence="2 3">
    <name type="scientific">Candidatus Choladousia intestinavium</name>
    <dbReference type="NCBI Taxonomy" id="2840727"/>
    <lineage>
        <taxon>Bacteria</taxon>
        <taxon>Bacillati</taxon>
        <taxon>Bacillota</taxon>
        <taxon>Clostridia</taxon>
        <taxon>Lachnospirales</taxon>
        <taxon>Lachnospiraceae</taxon>
        <taxon>Lachnospiraceae incertae sedis</taxon>
        <taxon>Candidatus Choladousia</taxon>
    </lineage>
</organism>
<feature type="transmembrane region" description="Helical" evidence="1">
    <location>
        <begin position="12"/>
        <end position="34"/>
    </location>
</feature>
<keyword evidence="1" id="KW-1133">Transmembrane helix</keyword>
<name>A0A9D1ACJ0_9FIRM</name>
<evidence type="ECO:0000313" key="2">
    <source>
        <dbReference type="EMBL" id="HIR13991.1"/>
    </source>
</evidence>
<dbReference type="InterPro" id="IPR023804">
    <property type="entry name" value="DUF3792_TM"/>
</dbReference>
<dbReference type="AlphaFoldDB" id="A0A9D1ACJ0"/>
<feature type="transmembrane region" description="Helical" evidence="1">
    <location>
        <begin position="106"/>
        <end position="126"/>
    </location>
</feature>
<sequence length="128" mass="13581">MDRWVEKRKAASILGKAVLLTYVITALLLLLFAFLSLQFQLDAGQIGIGILCIYGIACLAGGWYGAGKAGKRRLFWGLGVGVLYFLILVLISGMGDRSLRGDWVQILSALFLCGASGTAGGIAAGWRG</sequence>
<protein>
    <submittedName>
        <fullName evidence="2">TIGR04086 family membrane protein</fullName>
    </submittedName>
</protein>
<reference evidence="2" key="2">
    <citation type="journal article" date="2021" name="PeerJ">
        <title>Extensive microbial diversity within the chicken gut microbiome revealed by metagenomics and culture.</title>
        <authorList>
            <person name="Gilroy R."/>
            <person name="Ravi A."/>
            <person name="Getino M."/>
            <person name="Pursley I."/>
            <person name="Horton D.L."/>
            <person name="Alikhan N.F."/>
            <person name="Baker D."/>
            <person name="Gharbi K."/>
            <person name="Hall N."/>
            <person name="Watson M."/>
            <person name="Adriaenssens E.M."/>
            <person name="Foster-Nyarko E."/>
            <person name="Jarju S."/>
            <person name="Secka A."/>
            <person name="Antonio M."/>
            <person name="Oren A."/>
            <person name="Chaudhuri R.R."/>
            <person name="La Ragione R."/>
            <person name="Hildebrand F."/>
            <person name="Pallen M.J."/>
        </authorList>
    </citation>
    <scope>NUCLEOTIDE SEQUENCE</scope>
    <source>
        <strain evidence="2">ChiSjej4B22-8148</strain>
    </source>
</reference>
<feature type="transmembrane region" description="Helical" evidence="1">
    <location>
        <begin position="46"/>
        <end position="67"/>
    </location>
</feature>
<reference evidence="2" key="1">
    <citation type="submission" date="2020-10" db="EMBL/GenBank/DDBJ databases">
        <authorList>
            <person name="Gilroy R."/>
        </authorList>
    </citation>
    <scope>NUCLEOTIDE SEQUENCE</scope>
    <source>
        <strain evidence="2">ChiSjej4B22-8148</strain>
    </source>
</reference>
<proteinExistence type="predicted"/>
<dbReference type="Proteomes" id="UP000886757">
    <property type="component" value="Unassembled WGS sequence"/>
</dbReference>
<keyword evidence="1" id="KW-0812">Transmembrane</keyword>